<dbReference type="Gene3D" id="1.10.1240.50">
    <property type="match status" value="1"/>
</dbReference>
<protein>
    <submittedName>
        <fullName evidence="2">Uncharacterized protein</fullName>
    </submittedName>
</protein>
<evidence type="ECO:0000313" key="3">
    <source>
        <dbReference type="Proteomes" id="UP000050465"/>
    </source>
</evidence>
<name>A0A0N8KLJ2_9CYAN</name>
<dbReference type="Proteomes" id="UP000050465">
    <property type="component" value="Unassembled WGS sequence"/>
</dbReference>
<evidence type="ECO:0000313" key="2">
    <source>
        <dbReference type="EMBL" id="KPQ31090.1"/>
    </source>
</evidence>
<feature type="region of interest" description="Disordered" evidence="1">
    <location>
        <begin position="176"/>
        <end position="206"/>
    </location>
</feature>
<accession>A0A0N8KLJ2</accession>
<feature type="compositionally biased region" description="Polar residues" evidence="1">
    <location>
        <begin position="177"/>
        <end position="186"/>
    </location>
</feature>
<sequence>MGDQHRIDAQLIAKAGALQRWSKAENMPSSTLLEKLASARREGKSLWGLTVQPLGSYVRGQVLPLEIPPVQQRATVPVIQVETQPSPAEQPAPGMSVAQQLWEKYSRQNRGVMAAIAASNPQIQLTLDSELAKQAMQDGHAVGDIQKAISQHSPGAQHSPDAVGYAKAVVEKEFGNRQKQVQAASVSRSKPRSPQRSKARDNGYGY</sequence>
<organism evidence="2 3">
    <name type="scientific">Phormidesmis priestleyi Ana</name>
    <dbReference type="NCBI Taxonomy" id="1666911"/>
    <lineage>
        <taxon>Bacteria</taxon>
        <taxon>Bacillati</taxon>
        <taxon>Cyanobacteriota</taxon>
        <taxon>Cyanophyceae</taxon>
        <taxon>Leptolyngbyales</taxon>
        <taxon>Leptolyngbyaceae</taxon>
        <taxon>Phormidesmis</taxon>
    </lineage>
</organism>
<comment type="caution">
    <text evidence="2">The sequence shown here is derived from an EMBL/GenBank/DDBJ whole genome shotgun (WGS) entry which is preliminary data.</text>
</comment>
<evidence type="ECO:0000256" key="1">
    <source>
        <dbReference type="SAM" id="MobiDB-lite"/>
    </source>
</evidence>
<proteinExistence type="predicted"/>
<dbReference type="AlphaFoldDB" id="A0A0N8KLJ2"/>
<dbReference type="EMBL" id="LJZR01000127">
    <property type="protein sequence ID" value="KPQ31090.1"/>
    <property type="molecule type" value="Genomic_DNA"/>
</dbReference>
<gene>
    <name evidence="2" type="ORF">HLUCCA11_24420</name>
</gene>
<reference evidence="2 3" key="1">
    <citation type="submission" date="2015-09" db="EMBL/GenBank/DDBJ databases">
        <title>Identification and resolution of microdiversity through metagenomic sequencing of parallel consortia.</title>
        <authorList>
            <person name="Nelson W.C."/>
            <person name="Romine M.F."/>
            <person name="Lindemann S.R."/>
        </authorList>
    </citation>
    <scope>NUCLEOTIDE SEQUENCE [LARGE SCALE GENOMIC DNA]</scope>
    <source>
        <strain evidence="2">Ana</strain>
    </source>
</reference>